<keyword evidence="4" id="KW-1185">Reference proteome</keyword>
<reference evidence="3" key="1">
    <citation type="submission" date="2021-04" db="EMBL/GenBank/DDBJ databases">
        <title>Oceanospirillales bacteria with DddD are important DMSP degraders in coastal seawater.</title>
        <authorList>
            <person name="Liu J."/>
        </authorList>
    </citation>
    <scope>NUCLEOTIDE SEQUENCE</scope>
    <source>
        <strain evidence="3">D13-1</strain>
    </source>
</reference>
<feature type="transmembrane region" description="Helical" evidence="1">
    <location>
        <begin position="29"/>
        <end position="50"/>
    </location>
</feature>
<dbReference type="Proteomes" id="UP001058461">
    <property type="component" value="Chromosome"/>
</dbReference>
<feature type="transmembrane region" description="Helical" evidence="1">
    <location>
        <begin position="446"/>
        <end position="468"/>
    </location>
</feature>
<keyword evidence="1" id="KW-0472">Membrane</keyword>
<evidence type="ECO:0000313" key="3">
    <source>
        <dbReference type="EMBL" id="UTW12637.1"/>
    </source>
</evidence>
<accession>A0ABY5HLF1</accession>
<feature type="transmembrane region" description="Helical" evidence="1">
    <location>
        <begin position="257"/>
        <end position="275"/>
    </location>
</feature>
<evidence type="ECO:0000256" key="1">
    <source>
        <dbReference type="SAM" id="Phobius"/>
    </source>
</evidence>
<organism evidence="3 4">
    <name type="scientific">Marinobacterium rhizophilum</name>
    <dbReference type="NCBI Taxonomy" id="420402"/>
    <lineage>
        <taxon>Bacteria</taxon>
        <taxon>Pseudomonadati</taxon>
        <taxon>Pseudomonadota</taxon>
        <taxon>Gammaproteobacteria</taxon>
        <taxon>Oceanospirillales</taxon>
        <taxon>Oceanospirillaceae</taxon>
        <taxon>Marinobacterium</taxon>
    </lineage>
</organism>
<name>A0ABY5HLF1_9GAMM</name>
<evidence type="ECO:0000313" key="4">
    <source>
        <dbReference type="Proteomes" id="UP001058461"/>
    </source>
</evidence>
<evidence type="ECO:0000259" key="2">
    <source>
        <dbReference type="Pfam" id="PF07670"/>
    </source>
</evidence>
<keyword evidence="1" id="KW-1133">Transmembrane helix</keyword>
<gene>
    <name evidence="3" type="ORF">KDW95_02840</name>
</gene>
<feature type="transmembrane region" description="Helical" evidence="1">
    <location>
        <begin position="413"/>
        <end position="434"/>
    </location>
</feature>
<feature type="transmembrane region" description="Helical" evidence="1">
    <location>
        <begin position="229"/>
        <end position="251"/>
    </location>
</feature>
<sequence length="469" mass="50949">MSQHLDQQEAAGVLLNDPDEGRSGHSLGAYLKFIIPSLIGVLFFLTPVVVDGKVTIGMGVLADMLKGAAQDYLPAFATALLVTSALVALVAAAFRPAWAQKDSTLVEIFTPKGSWLALRVLGAAFAAMTLFEFGPEWIWNRNTGGVMLLDLAPMLITFFFFAAILLPFLVDFGFMEFIGTLASNVFRWLFRLPGRSSIDAVASWLGSGTVGVLITTQQYEQGFYSKREAAVIATNFSITSIAFSLLIANVIGLEHLFVPFYLTVVATGLVAAVITPRLPPLCWKKDSYHEAVGKQIKEELPRGHSLFSWGLEQATRRAAKAPTPVALGKSCLMNVGDIWFGLLPLVMAIGTLSLALAEYTPIFTWLSYPFIPLLNLLQIPEAAAAAPTMLVGFADMFLPAVLGKGIDSELTRFVIASVSMTQLIYMSEIGVLLIKSKIPLNLLELFAIFIMRTLITLPLIALIAHTLVF</sequence>
<dbReference type="Pfam" id="PF07670">
    <property type="entry name" value="Gate"/>
    <property type="match status" value="1"/>
</dbReference>
<proteinExistence type="predicted"/>
<feature type="transmembrane region" description="Helical" evidence="1">
    <location>
        <begin position="114"/>
        <end position="134"/>
    </location>
</feature>
<feature type="domain" description="Nucleoside transporter/FeoB GTPase Gate" evidence="2">
    <location>
        <begin position="154"/>
        <end position="252"/>
    </location>
</feature>
<feature type="transmembrane region" description="Helical" evidence="1">
    <location>
        <begin position="71"/>
        <end position="94"/>
    </location>
</feature>
<dbReference type="EMBL" id="CP073347">
    <property type="protein sequence ID" value="UTW12637.1"/>
    <property type="molecule type" value="Genomic_DNA"/>
</dbReference>
<dbReference type="InterPro" id="IPR011642">
    <property type="entry name" value="Gate_dom"/>
</dbReference>
<protein>
    <submittedName>
        <fullName evidence="3">YjiH family protein</fullName>
    </submittedName>
</protein>
<dbReference type="RefSeq" id="WP_255854745.1">
    <property type="nucleotide sequence ID" value="NZ_CP073347.1"/>
</dbReference>
<feature type="transmembrane region" description="Helical" evidence="1">
    <location>
        <begin position="338"/>
        <end position="362"/>
    </location>
</feature>
<keyword evidence="1" id="KW-0812">Transmembrane</keyword>